<keyword evidence="5" id="KW-0238">DNA-binding</keyword>
<dbReference type="PANTHER" id="PTHR46481">
    <property type="entry name" value="ZINC FINGER BED DOMAIN-CONTAINING PROTEIN 4"/>
    <property type="match status" value="1"/>
</dbReference>
<dbReference type="InterPro" id="IPR025525">
    <property type="entry name" value="hAT-like_transposase_RNase-H"/>
</dbReference>
<evidence type="ECO:0000313" key="10">
    <source>
        <dbReference type="EMBL" id="KAH6755448.1"/>
    </source>
</evidence>
<evidence type="ECO:0000256" key="4">
    <source>
        <dbReference type="ARBA" id="ARBA00022833"/>
    </source>
</evidence>
<dbReference type="Pfam" id="PF05699">
    <property type="entry name" value="Dimer_Tnp_hAT"/>
    <property type="match status" value="1"/>
</dbReference>
<name>A0AAD4IMQ3_PERFH</name>
<reference evidence="10 11" key="1">
    <citation type="journal article" date="2021" name="Nat. Commun.">
        <title>Incipient diploidization of the medicinal plant Perilla within 10,000 years.</title>
        <authorList>
            <person name="Zhang Y."/>
            <person name="Shen Q."/>
            <person name="Leng L."/>
            <person name="Zhang D."/>
            <person name="Chen S."/>
            <person name="Shi Y."/>
            <person name="Ning Z."/>
            <person name="Chen S."/>
        </authorList>
    </citation>
    <scope>NUCLEOTIDE SEQUENCE [LARGE SCALE GENOMIC DNA]</scope>
    <source>
        <strain evidence="11">cv. PC099</strain>
    </source>
</reference>
<proteinExistence type="predicted"/>
<dbReference type="Pfam" id="PF14372">
    <property type="entry name" value="hAT-like_RNase-H"/>
    <property type="match status" value="1"/>
</dbReference>
<keyword evidence="11" id="KW-1185">Reference proteome</keyword>
<feature type="region of interest" description="Disordered" evidence="7">
    <location>
        <begin position="30"/>
        <end position="52"/>
    </location>
</feature>
<dbReference type="GO" id="GO:0003677">
    <property type="term" value="F:DNA binding"/>
    <property type="evidence" value="ECO:0007669"/>
    <property type="project" value="UniProtKB-KW"/>
</dbReference>
<keyword evidence="3" id="KW-0863">Zinc-finger</keyword>
<feature type="domain" description="HAT C-terminal dimerisation" evidence="8">
    <location>
        <begin position="393"/>
        <end position="476"/>
    </location>
</feature>
<comment type="caution">
    <text evidence="10">The sequence shown here is derived from an EMBL/GenBank/DDBJ whole genome shotgun (WGS) entry which is preliminary data.</text>
</comment>
<dbReference type="SMART" id="SM00614">
    <property type="entry name" value="ZnF_BED"/>
    <property type="match status" value="1"/>
</dbReference>
<evidence type="ECO:0000256" key="5">
    <source>
        <dbReference type="ARBA" id="ARBA00023125"/>
    </source>
</evidence>
<protein>
    <recommendedName>
        <fullName evidence="12">BED-type domain-containing protein</fullName>
    </recommendedName>
</protein>
<dbReference type="InterPro" id="IPR012337">
    <property type="entry name" value="RNaseH-like_sf"/>
</dbReference>
<dbReference type="GO" id="GO:0008270">
    <property type="term" value="F:zinc ion binding"/>
    <property type="evidence" value="ECO:0007669"/>
    <property type="project" value="UniProtKB-KW"/>
</dbReference>
<evidence type="ECO:0008006" key="12">
    <source>
        <dbReference type="Google" id="ProtNLM"/>
    </source>
</evidence>
<dbReference type="SUPFAM" id="SSF53098">
    <property type="entry name" value="Ribonuclease H-like"/>
    <property type="match status" value="1"/>
</dbReference>
<dbReference type="InterPro" id="IPR052035">
    <property type="entry name" value="ZnF_BED_domain_contain"/>
</dbReference>
<evidence type="ECO:0000256" key="1">
    <source>
        <dbReference type="ARBA" id="ARBA00004123"/>
    </source>
</evidence>
<evidence type="ECO:0000256" key="7">
    <source>
        <dbReference type="SAM" id="MobiDB-lite"/>
    </source>
</evidence>
<dbReference type="InterPro" id="IPR008906">
    <property type="entry name" value="HATC_C_dom"/>
</dbReference>
<gene>
    <name evidence="10" type="ORF">C2S53_013006</name>
</gene>
<dbReference type="Proteomes" id="UP001190926">
    <property type="component" value="Unassembled WGS sequence"/>
</dbReference>
<dbReference type="PANTHER" id="PTHR46481:SF10">
    <property type="entry name" value="ZINC FINGER BED DOMAIN-CONTAINING PROTEIN 39"/>
    <property type="match status" value="1"/>
</dbReference>
<sequence length="496" mass="56856">MSDLDVFSDQGSSACPTVREVQLITHCPSEVGDKSFESGEDEEDNPHPTKKRKCTSKVWEDFTEVTLANGTVKAECIHCSCRLSFDKTGCTTHLDKHLKKCLREMVKEEKESLNLTLSESKSIASLEHFEYDHARIREILSHMIIVNELPFHFPEDELFNLLMGSVTPHYQRISSVTTKKDCLASFESEKDNLMAELNNVNRLSDVIFKVRESVKYVVASEMRINMFGEIAKQLELSSKKLVLDRGTSCNATYFMLSAALDLKDVFSKYQQRDTSYTLLPSEEEWKKVCVVCSLLEGFIESTNLTPVALDPRYKMEFIDWYFQKHFSSTEAVEYTKTVHETLHLLYNEYVEADEANKAKTPKSSSNVCGSTEYSCRFIAEYQEYLKTQPRKSELEVYLDHTSYIDKRTEFDALSWWRMNNSHFRILSKMACDVLSIPITTVALESAFIAGSKVIDPHHASLGVDTMRVLLCGGDWLRTRYGIKRKDKVREGGHPRD</sequence>
<evidence type="ECO:0000259" key="9">
    <source>
        <dbReference type="Pfam" id="PF14372"/>
    </source>
</evidence>
<dbReference type="EMBL" id="SDAM02029605">
    <property type="protein sequence ID" value="KAH6755448.1"/>
    <property type="molecule type" value="Genomic_DNA"/>
</dbReference>
<dbReference type="AlphaFoldDB" id="A0AAD4IMQ3"/>
<keyword evidence="2" id="KW-0479">Metal-binding</keyword>
<evidence type="ECO:0000256" key="6">
    <source>
        <dbReference type="ARBA" id="ARBA00023242"/>
    </source>
</evidence>
<evidence type="ECO:0000259" key="8">
    <source>
        <dbReference type="Pfam" id="PF05699"/>
    </source>
</evidence>
<evidence type="ECO:0000256" key="2">
    <source>
        <dbReference type="ARBA" id="ARBA00022723"/>
    </source>
</evidence>
<dbReference type="SUPFAM" id="SSF57667">
    <property type="entry name" value="beta-beta-alpha zinc fingers"/>
    <property type="match status" value="1"/>
</dbReference>
<evidence type="ECO:0000256" key="3">
    <source>
        <dbReference type="ARBA" id="ARBA00022771"/>
    </source>
</evidence>
<organism evidence="10 11">
    <name type="scientific">Perilla frutescens var. hirtella</name>
    <name type="common">Perilla citriodora</name>
    <name type="synonym">Perilla setoyensis</name>
    <dbReference type="NCBI Taxonomy" id="608512"/>
    <lineage>
        <taxon>Eukaryota</taxon>
        <taxon>Viridiplantae</taxon>
        <taxon>Streptophyta</taxon>
        <taxon>Embryophyta</taxon>
        <taxon>Tracheophyta</taxon>
        <taxon>Spermatophyta</taxon>
        <taxon>Magnoliopsida</taxon>
        <taxon>eudicotyledons</taxon>
        <taxon>Gunneridae</taxon>
        <taxon>Pentapetalae</taxon>
        <taxon>asterids</taxon>
        <taxon>lamiids</taxon>
        <taxon>Lamiales</taxon>
        <taxon>Lamiaceae</taxon>
        <taxon>Nepetoideae</taxon>
        <taxon>Elsholtzieae</taxon>
        <taxon>Perilla</taxon>
    </lineage>
</organism>
<keyword evidence="6" id="KW-0539">Nucleus</keyword>
<accession>A0AAD4IMQ3</accession>
<evidence type="ECO:0000313" key="11">
    <source>
        <dbReference type="Proteomes" id="UP001190926"/>
    </source>
</evidence>
<keyword evidence="4" id="KW-0862">Zinc</keyword>
<comment type="subcellular location">
    <subcellularLocation>
        <location evidence="1">Nucleus</location>
    </subcellularLocation>
</comment>
<feature type="domain" description="hAT-like transposase RNase-H fold" evidence="9">
    <location>
        <begin position="305"/>
        <end position="349"/>
    </location>
</feature>
<dbReference type="GO" id="GO:0046983">
    <property type="term" value="F:protein dimerization activity"/>
    <property type="evidence" value="ECO:0007669"/>
    <property type="project" value="InterPro"/>
</dbReference>
<dbReference type="GO" id="GO:0005634">
    <property type="term" value="C:nucleus"/>
    <property type="evidence" value="ECO:0007669"/>
    <property type="project" value="UniProtKB-SubCell"/>
</dbReference>
<dbReference type="InterPro" id="IPR036236">
    <property type="entry name" value="Znf_C2H2_sf"/>
</dbReference>